<keyword evidence="3" id="KW-1185">Reference proteome</keyword>
<evidence type="ECO:0000313" key="3">
    <source>
        <dbReference type="Proteomes" id="UP000595448"/>
    </source>
</evidence>
<dbReference type="PANTHER" id="PTHR43667">
    <property type="entry name" value="CYCLOPROPANE-FATTY-ACYL-PHOSPHOLIPID SYNTHASE"/>
    <property type="match status" value="1"/>
</dbReference>
<organism evidence="2 3">
    <name type="scientific">Brevundimonas vitisensis</name>
    <dbReference type="NCBI Taxonomy" id="2800818"/>
    <lineage>
        <taxon>Bacteria</taxon>
        <taxon>Pseudomonadati</taxon>
        <taxon>Pseudomonadota</taxon>
        <taxon>Alphaproteobacteria</taxon>
        <taxon>Caulobacterales</taxon>
        <taxon>Caulobacteraceae</taxon>
        <taxon>Brevundimonas</taxon>
    </lineage>
</organism>
<keyword evidence="2" id="KW-0808">Transferase</keyword>
<dbReference type="RefSeq" id="WP_201101764.1">
    <property type="nucleotide sequence ID" value="NZ_CP067977.1"/>
</dbReference>
<dbReference type="PANTHER" id="PTHR43667:SF2">
    <property type="entry name" value="FATTY ACID C-METHYL TRANSFERASE"/>
    <property type="match status" value="1"/>
</dbReference>
<dbReference type="InterPro" id="IPR041698">
    <property type="entry name" value="Methyltransf_25"/>
</dbReference>
<keyword evidence="2" id="KW-0489">Methyltransferase</keyword>
<dbReference type="GO" id="GO:0032259">
    <property type="term" value="P:methylation"/>
    <property type="evidence" value="ECO:0007669"/>
    <property type="project" value="UniProtKB-KW"/>
</dbReference>
<accession>A0ABX7BIM3</accession>
<reference evidence="2 3" key="1">
    <citation type="submission" date="2021-01" db="EMBL/GenBank/DDBJ databases">
        <title>Brevundimonas vitis sp. nov., an bacterium isolated from grape (Vitis vinifera).</title>
        <authorList>
            <person name="Jiang L."/>
            <person name="Lee J."/>
        </authorList>
    </citation>
    <scope>NUCLEOTIDE SEQUENCE [LARGE SCALE GENOMIC DNA]</scope>
    <source>
        <strain evidence="2 3">GRTSA-9</strain>
    </source>
</reference>
<dbReference type="CDD" id="cd02440">
    <property type="entry name" value="AdoMet_MTases"/>
    <property type="match status" value="1"/>
</dbReference>
<dbReference type="GO" id="GO:0008168">
    <property type="term" value="F:methyltransferase activity"/>
    <property type="evidence" value="ECO:0007669"/>
    <property type="project" value="UniProtKB-KW"/>
</dbReference>
<name>A0ABX7BIM3_9CAUL</name>
<protein>
    <submittedName>
        <fullName evidence="2">Class I SAM-dependent methyltransferase</fullName>
    </submittedName>
</protein>
<dbReference type="SUPFAM" id="SSF53335">
    <property type="entry name" value="S-adenosyl-L-methionine-dependent methyltransferases"/>
    <property type="match status" value="1"/>
</dbReference>
<dbReference type="Gene3D" id="3.40.50.150">
    <property type="entry name" value="Vaccinia Virus protein VP39"/>
    <property type="match status" value="1"/>
</dbReference>
<dbReference type="Proteomes" id="UP000595448">
    <property type="component" value="Chromosome"/>
</dbReference>
<dbReference type="Pfam" id="PF13649">
    <property type="entry name" value="Methyltransf_25"/>
    <property type="match status" value="1"/>
</dbReference>
<dbReference type="InterPro" id="IPR029063">
    <property type="entry name" value="SAM-dependent_MTases_sf"/>
</dbReference>
<feature type="domain" description="Methyltransferase" evidence="1">
    <location>
        <begin position="40"/>
        <end position="138"/>
    </location>
</feature>
<gene>
    <name evidence="2" type="ORF">JIP62_08450</name>
</gene>
<evidence type="ECO:0000259" key="1">
    <source>
        <dbReference type="Pfam" id="PF13649"/>
    </source>
</evidence>
<sequence length="251" mass="26688">MRTNFHRIAYEALTICNAVRPEALARAVGLSGLRPGDRALDIGTGNATVAVLLAEAFDLQVVTVEADPVMADLAATRIAASAATDRIDLRVGTSGTVLAQMAPVELIVAIGATDPVGDGTRAPEAMLTGLSRLLKPGGALLWGDLCWKGTPPDPLRQLVEMNNTYATHEGWQAAARSAGFEVALAEASDEAVWDDYLATMDSAARDWLARHADRPEAAGVRASADRVQTLFNFGRPHLDFGLYVFLRPNPA</sequence>
<proteinExistence type="predicted"/>
<dbReference type="InterPro" id="IPR050723">
    <property type="entry name" value="CFA/CMAS"/>
</dbReference>
<evidence type="ECO:0000313" key="2">
    <source>
        <dbReference type="EMBL" id="QQQ17390.1"/>
    </source>
</evidence>
<dbReference type="EMBL" id="CP067977">
    <property type="protein sequence ID" value="QQQ17390.1"/>
    <property type="molecule type" value="Genomic_DNA"/>
</dbReference>